<name>A0A9P6CWU4_9AGAR</name>
<sequence>MQALDVHRPSPVRGQLEPYDPRTPKGCRYIQTTDTPDELKVLLPPATAAMYEQLLKLETHELSRKSISWERIMEIRHLKDRMLRKCQKLAKSNTTFPIARMAATPRGGGGSSTDAFVFQTFVAPADFRVKEMEKWFREQQRRNNTAMTAALSSARRPVAAIEAAPGFEMTLVSGPSRQSSKYTLQRSVTNPEPVRQRQQVIRPVPMIQPSRLVQSEQGVSASGVSASGIFSPPPLPILLPSQREEYGLGLSEAASQLNLNSEPVPETQPHEAGPSASPLAPVPDTPTLRPSLSRRNSALRELKTVSWADDPAIDLEGQFKKYASAAKEAQASGKFDEVRLLYLDQIAGLESLHNQVKEGLDHLRDETEHLQRIDDAIRRQRGALDATFQELEGKRALFQEKVQEALTEANEALSRQGLAPKRDLDPIHET</sequence>
<evidence type="ECO:0000313" key="3">
    <source>
        <dbReference type="Proteomes" id="UP000807469"/>
    </source>
</evidence>
<dbReference type="OrthoDB" id="3258282at2759"/>
<feature type="region of interest" description="Disordered" evidence="1">
    <location>
        <begin position="1"/>
        <end position="24"/>
    </location>
</feature>
<gene>
    <name evidence="2" type="ORF">BDN70DRAFT_883015</name>
</gene>
<feature type="region of interest" description="Disordered" evidence="1">
    <location>
        <begin position="411"/>
        <end position="430"/>
    </location>
</feature>
<feature type="compositionally biased region" description="Basic and acidic residues" evidence="1">
    <location>
        <begin position="420"/>
        <end position="430"/>
    </location>
</feature>
<feature type="compositionally biased region" description="Polar residues" evidence="1">
    <location>
        <begin position="174"/>
        <end position="190"/>
    </location>
</feature>
<keyword evidence="3" id="KW-1185">Reference proteome</keyword>
<reference evidence="2" key="1">
    <citation type="submission" date="2020-11" db="EMBL/GenBank/DDBJ databases">
        <authorList>
            <consortium name="DOE Joint Genome Institute"/>
            <person name="Ahrendt S."/>
            <person name="Riley R."/>
            <person name="Andreopoulos W."/>
            <person name="Labutti K."/>
            <person name="Pangilinan J."/>
            <person name="Ruiz-Duenas F.J."/>
            <person name="Barrasa J.M."/>
            <person name="Sanchez-Garcia M."/>
            <person name="Camarero S."/>
            <person name="Miyauchi S."/>
            <person name="Serrano A."/>
            <person name="Linde D."/>
            <person name="Babiker R."/>
            <person name="Drula E."/>
            <person name="Ayuso-Fernandez I."/>
            <person name="Pacheco R."/>
            <person name="Padilla G."/>
            <person name="Ferreira P."/>
            <person name="Barriuso J."/>
            <person name="Kellner H."/>
            <person name="Castanera R."/>
            <person name="Alfaro M."/>
            <person name="Ramirez L."/>
            <person name="Pisabarro A.G."/>
            <person name="Kuo A."/>
            <person name="Tritt A."/>
            <person name="Lipzen A."/>
            <person name="He G."/>
            <person name="Yan M."/>
            <person name="Ng V."/>
            <person name="Cullen D."/>
            <person name="Martin F."/>
            <person name="Rosso M.-N."/>
            <person name="Henrissat B."/>
            <person name="Hibbett D."/>
            <person name="Martinez A.T."/>
            <person name="Grigoriev I.V."/>
        </authorList>
    </citation>
    <scope>NUCLEOTIDE SEQUENCE</scope>
    <source>
        <strain evidence="2">CIRM-BRFM 674</strain>
    </source>
</reference>
<protein>
    <submittedName>
        <fullName evidence="2">Uncharacterized protein</fullName>
    </submittedName>
</protein>
<evidence type="ECO:0000256" key="1">
    <source>
        <dbReference type="SAM" id="MobiDB-lite"/>
    </source>
</evidence>
<feature type="region of interest" description="Disordered" evidence="1">
    <location>
        <begin position="260"/>
        <end position="291"/>
    </location>
</feature>
<dbReference type="Proteomes" id="UP000807469">
    <property type="component" value="Unassembled WGS sequence"/>
</dbReference>
<dbReference type="AlphaFoldDB" id="A0A9P6CWU4"/>
<comment type="caution">
    <text evidence="2">The sequence shown here is derived from an EMBL/GenBank/DDBJ whole genome shotgun (WGS) entry which is preliminary data.</text>
</comment>
<evidence type="ECO:0000313" key="2">
    <source>
        <dbReference type="EMBL" id="KAF9475990.1"/>
    </source>
</evidence>
<organism evidence="2 3">
    <name type="scientific">Pholiota conissans</name>
    <dbReference type="NCBI Taxonomy" id="109636"/>
    <lineage>
        <taxon>Eukaryota</taxon>
        <taxon>Fungi</taxon>
        <taxon>Dikarya</taxon>
        <taxon>Basidiomycota</taxon>
        <taxon>Agaricomycotina</taxon>
        <taxon>Agaricomycetes</taxon>
        <taxon>Agaricomycetidae</taxon>
        <taxon>Agaricales</taxon>
        <taxon>Agaricineae</taxon>
        <taxon>Strophariaceae</taxon>
        <taxon>Pholiota</taxon>
    </lineage>
</organism>
<feature type="region of interest" description="Disordered" evidence="1">
    <location>
        <begin position="174"/>
        <end position="195"/>
    </location>
</feature>
<accession>A0A9P6CWU4</accession>
<proteinExistence type="predicted"/>
<dbReference type="EMBL" id="MU155311">
    <property type="protein sequence ID" value="KAF9475990.1"/>
    <property type="molecule type" value="Genomic_DNA"/>
</dbReference>